<dbReference type="GO" id="GO:0008081">
    <property type="term" value="F:phosphoric diester hydrolase activity"/>
    <property type="evidence" value="ECO:0007669"/>
    <property type="project" value="InterPro"/>
</dbReference>
<dbReference type="Proteomes" id="UP000567179">
    <property type="component" value="Unassembled WGS sequence"/>
</dbReference>
<keyword evidence="3" id="KW-1185">Reference proteome</keyword>
<dbReference type="SUPFAM" id="SSF51695">
    <property type="entry name" value="PLC-like phosphodiesterases"/>
    <property type="match status" value="1"/>
</dbReference>
<dbReference type="AlphaFoldDB" id="A0A8H5ERN5"/>
<dbReference type="InterPro" id="IPR017946">
    <property type="entry name" value="PLC-like_Pdiesterase_TIM-brl"/>
</dbReference>
<dbReference type="PANTHER" id="PTHR13593">
    <property type="match status" value="1"/>
</dbReference>
<reference evidence="2 3" key="1">
    <citation type="journal article" date="2020" name="ISME J.">
        <title>Uncovering the hidden diversity of litter-decomposition mechanisms in mushroom-forming fungi.</title>
        <authorList>
            <person name="Floudas D."/>
            <person name="Bentzer J."/>
            <person name="Ahren D."/>
            <person name="Johansson T."/>
            <person name="Persson P."/>
            <person name="Tunlid A."/>
        </authorList>
    </citation>
    <scope>NUCLEOTIDE SEQUENCE [LARGE SCALE GENOMIC DNA]</scope>
    <source>
        <strain evidence="2 3">CBS 101986</strain>
    </source>
</reference>
<accession>A0A8H5ERN5</accession>
<organism evidence="2 3">
    <name type="scientific">Psilocybe cf. subviscida</name>
    <dbReference type="NCBI Taxonomy" id="2480587"/>
    <lineage>
        <taxon>Eukaryota</taxon>
        <taxon>Fungi</taxon>
        <taxon>Dikarya</taxon>
        <taxon>Basidiomycota</taxon>
        <taxon>Agaricomycotina</taxon>
        <taxon>Agaricomycetes</taxon>
        <taxon>Agaricomycetidae</taxon>
        <taxon>Agaricales</taxon>
        <taxon>Agaricineae</taxon>
        <taxon>Strophariaceae</taxon>
        <taxon>Psilocybe</taxon>
    </lineage>
</organism>
<comment type="caution">
    <text evidence="2">The sequence shown here is derived from an EMBL/GenBank/DDBJ whole genome shotgun (WGS) entry which is preliminary data.</text>
</comment>
<proteinExistence type="predicted"/>
<dbReference type="Gene3D" id="3.20.20.190">
    <property type="entry name" value="Phosphatidylinositol (PI) phosphodiesterase"/>
    <property type="match status" value="1"/>
</dbReference>
<evidence type="ECO:0000313" key="2">
    <source>
        <dbReference type="EMBL" id="KAF5309854.1"/>
    </source>
</evidence>
<dbReference type="Pfam" id="PF00388">
    <property type="entry name" value="PI-PLC-X"/>
    <property type="match status" value="1"/>
</dbReference>
<dbReference type="OrthoDB" id="1046782at2759"/>
<evidence type="ECO:0000313" key="3">
    <source>
        <dbReference type="Proteomes" id="UP000567179"/>
    </source>
</evidence>
<feature type="domain" description="Phosphatidylinositol-specific phospholipase C X" evidence="1">
    <location>
        <begin position="86"/>
        <end position="206"/>
    </location>
</feature>
<dbReference type="GO" id="GO:0006629">
    <property type="term" value="P:lipid metabolic process"/>
    <property type="evidence" value="ECO:0007669"/>
    <property type="project" value="InterPro"/>
</dbReference>
<dbReference type="PANTHER" id="PTHR13593:SF116">
    <property type="entry name" value="PLC-LIKE PHOSPHODIESTERASE"/>
    <property type="match status" value="1"/>
</dbReference>
<sequence>MPFFDSLAGSALAEILERGAPILGSIKHLDSQTKLSSWMDKYPDETKLVHLNLPGTHDTCTWNYTPELQESLERYTGPIPDSTIYRCQEHSIFQMLNEGIRVFDLRYAWNPGQDTIGFFHSRALLSPTTRMEDVFFGLYHWLDLHPSETVLVSLNYEPGTGTSNDARLQEHLYHILTSSLAQRYWVQAKDTLGTLGEARGKLTLIQRFDFSLLPSDLTERFGIHLGPTSWTDNGKNTEIVYNEATREAAYIEDYYQLPPSPDSYPVTNIDLKFKVVEEHLLRAMSRDYNDQLFITFASAAFQFDEPSLVPKVYAVGNKDEDLKEGVNHKLLSWLQGHQGERLGIILLDFYNVVPNLVEAIVGNPIPSRM</sequence>
<gene>
    <name evidence="2" type="ORF">D9619_010348</name>
</gene>
<dbReference type="PROSITE" id="PS50007">
    <property type="entry name" value="PIPLC_X_DOMAIN"/>
    <property type="match status" value="1"/>
</dbReference>
<protein>
    <recommendedName>
        <fullName evidence="1">Phosphatidylinositol-specific phospholipase C X domain-containing protein</fullName>
    </recommendedName>
</protein>
<evidence type="ECO:0000259" key="1">
    <source>
        <dbReference type="Pfam" id="PF00388"/>
    </source>
</evidence>
<dbReference type="InterPro" id="IPR000909">
    <property type="entry name" value="PLipase_C_PInositol-sp_X_dom"/>
</dbReference>
<dbReference type="EMBL" id="JAACJJ010000058">
    <property type="protein sequence ID" value="KAF5309854.1"/>
    <property type="molecule type" value="Genomic_DNA"/>
</dbReference>
<name>A0A8H5ERN5_9AGAR</name>
<dbReference type="InterPro" id="IPR051057">
    <property type="entry name" value="PI-PLC_domain"/>
</dbReference>